<dbReference type="OrthoDB" id="7876494at2"/>
<accession>A0A2G8RC25</accession>
<dbReference type="EMBL" id="AWWI01000121">
    <property type="protein sequence ID" value="PIL18658.1"/>
    <property type="molecule type" value="Genomic_DNA"/>
</dbReference>
<evidence type="ECO:0000313" key="2">
    <source>
        <dbReference type="EMBL" id="PIL18658.1"/>
    </source>
</evidence>
<evidence type="ECO:0000256" key="1">
    <source>
        <dbReference type="SAM" id="Phobius"/>
    </source>
</evidence>
<comment type="caution">
    <text evidence="2">The sequence shown here is derived from an EMBL/GenBank/DDBJ whole genome shotgun (WGS) entry which is preliminary data.</text>
</comment>
<feature type="transmembrane region" description="Helical" evidence="1">
    <location>
        <begin position="28"/>
        <end position="50"/>
    </location>
</feature>
<name>A0A2G8RC25_9RHOB</name>
<evidence type="ECO:0000313" key="3">
    <source>
        <dbReference type="Proteomes" id="UP000231259"/>
    </source>
</evidence>
<gene>
    <name evidence="2" type="ORF">P775_18985</name>
</gene>
<evidence type="ECO:0008006" key="4">
    <source>
        <dbReference type="Google" id="ProtNLM"/>
    </source>
</evidence>
<dbReference type="AlphaFoldDB" id="A0A2G8RC25"/>
<keyword evidence="3" id="KW-1185">Reference proteome</keyword>
<protein>
    <recommendedName>
        <fullName evidence="4">Apolipoprotein acyltransferase</fullName>
    </recommendedName>
</protein>
<keyword evidence="1" id="KW-0812">Transmembrane</keyword>
<organism evidence="2 3">
    <name type="scientific">Puniceibacterium antarcticum</name>
    <dbReference type="NCBI Taxonomy" id="1206336"/>
    <lineage>
        <taxon>Bacteria</taxon>
        <taxon>Pseudomonadati</taxon>
        <taxon>Pseudomonadota</taxon>
        <taxon>Alphaproteobacteria</taxon>
        <taxon>Rhodobacterales</taxon>
        <taxon>Paracoccaceae</taxon>
        <taxon>Puniceibacterium</taxon>
    </lineage>
</organism>
<keyword evidence="1" id="KW-0472">Membrane</keyword>
<keyword evidence="1" id="KW-1133">Transmembrane helix</keyword>
<sequence length="55" mass="5634">MIVIAAALLGALTGGFKARNRKGNAADIAQYAAGFGIFFALIGLIVTVALDKILL</sequence>
<dbReference type="Proteomes" id="UP000231259">
    <property type="component" value="Unassembled WGS sequence"/>
</dbReference>
<reference evidence="2 3" key="1">
    <citation type="submission" date="2013-09" db="EMBL/GenBank/DDBJ databases">
        <title>Genome sequencing of Phaeobacter antarcticus sp. nov. SM1211.</title>
        <authorList>
            <person name="Zhang X.-Y."/>
            <person name="Liu C."/>
            <person name="Chen X.-L."/>
            <person name="Xie B.-B."/>
            <person name="Qin Q.-L."/>
            <person name="Rong J.-C."/>
            <person name="Zhang Y.-Z."/>
        </authorList>
    </citation>
    <scope>NUCLEOTIDE SEQUENCE [LARGE SCALE GENOMIC DNA]</scope>
    <source>
        <strain evidence="2 3">SM1211</strain>
    </source>
</reference>
<proteinExistence type="predicted"/>